<evidence type="ECO:0000256" key="5">
    <source>
        <dbReference type="SAM" id="MobiDB-lite"/>
    </source>
</evidence>
<feature type="compositionally biased region" description="Basic residues" evidence="5">
    <location>
        <begin position="37"/>
        <end position="46"/>
    </location>
</feature>
<reference evidence="8" key="1">
    <citation type="submission" date="2020-10" db="EMBL/GenBank/DDBJ databases">
        <title>Chromosome-scale genome assembly of the Allis shad, Alosa alosa.</title>
        <authorList>
            <person name="Margot Z."/>
            <person name="Christophe K."/>
            <person name="Cabau C."/>
            <person name="Louis A."/>
            <person name="Berthelot C."/>
            <person name="Parey E."/>
            <person name="Roest Crollius H."/>
            <person name="Montfort J."/>
            <person name="Robinson-Rechavi M."/>
            <person name="Bucao C."/>
            <person name="Bouchez O."/>
            <person name="Gislard M."/>
            <person name="Lluch J."/>
            <person name="Milhes M."/>
            <person name="Lampietro C."/>
            <person name="Lopez Roques C."/>
            <person name="Donnadieu C."/>
            <person name="Braasch I."/>
            <person name="Desvignes T."/>
            <person name="Postlethwait J."/>
            <person name="Bobe J."/>
            <person name="Guiguen Y."/>
        </authorList>
    </citation>
    <scope>NUCLEOTIDE SEQUENCE</scope>
    <source>
        <strain evidence="8">M-15738</strain>
        <tissue evidence="8">Blood</tissue>
    </source>
</reference>
<dbReference type="SUPFAM" id="SSF54236">
    <property type="entry name" value="Ubiquitin-like"/>
    <property type="match status" value="1"/>
</dbReference>
<accession>A0AAV6FS44</accession>
<gene>
    <name evidence="8" type="ORF">AALO_G00284030</name>
</gene>
<evidence type="ECO:0000313" key="8">
    <source>
        <dbReference type="EMBL" id="KAG5263231.1"/>
    </source>
</evidence>
<evidence type="ECO:0000256" key="4">
    <source>
        <dbReference type="ARBA" id="ARBA00042764"/>
    </source>
</evidence>
<organism evidence="8 9">
    <name type="scientific">Alosa alosa</name>
    <name type="common">allis shad</name>
    <dbReference type="NCBI Taxonomy" id="278164"/>
    <lineage>
        <taxon>Eukaryota</taxon>
        <taxon>Metazoa</taxon>
        <taxon>Chordata</taxon>
        <taxon>Craniata</taxon>
        <taxon>Vertebrata</taxon>
        <taxon>Euteleostomi</taxon>
        <taxon>Actinopterygii</taxon>
        <taxon>Neopterygii</taxon>
        <taxon>Teleostei</taxon>
        <taxon>Clupei</taxon>
        <taxon>Clupeiformes</taxon>
        <taxon>Clupeoidei</taxon>
        <taxon>Clupeidae</taxon>
        <taxon>Alosa</taxon>
    </lineage>
</organism>
<dbReference type="GO" id="GO:0016706">
    <property type="term" value="F:2-oxoglutarate-dependent dioxygenase activity"/>
    <property type="evidence" value="ECO:0007669"/>
    <property type="project" value="InterPro"/>
</dbReference>
<dbReference type="GO" id="GO:0045944">
    <property type="term" value="P:positive regulation of transcription by RNA polymerase II"/>
    <property type="evidence" value="ECO:0007669"/>
    <property type="project" value="TreeGrafter"/>
</dbReference>
<dbReference type="Proteomes" id="UP000823561">
    <property type="component" value="Chromosome 22"/>
</dbReference>
<dbReference type="InterPro" id="IPR052324">
    <property type="entry name" value="NFATC2-Int_DNA_Repair"/>
</dbReference>
<feature type="compositionally biased region" description="Basic and acidic residues" evidence="5">
    <location>
        <begin position="210"/>
        <end position="220"/>
    </location>
</feature>
<feature type="compositionally biased region" description="Acidic residues" evidence="5">
    <location>
        <begin position="177"/>
        <end position="196"/>
    </location>
</feature>
<evidence type="ECO:0000313" key="9">
    <source>
        <dbReference type="Proteomes" id="UP000823561"/>
    </source>
</evidence>
<dbReference type="Pfam" id="PF09004">
    <property type="entry name" value="ALKBH8_N"/>
    <property type="match status" value="1"/>
</dbReference>
<dbReference type="GO" id="GO:0005634">
    <property type="term" value="C:nucleus"/>
    <property type="evidence" value="ECO:0007669"/>
    <property type="project" value="UniProtKB-SubCell"/>
</dbReference>
<dbReference type="AlphaFoldDB" id="A0AAV6FS44"/>
<evidence type="ECO:0000259" key="7">
    <source>
        <dbReference type="Pfam" id="PF11976"/>
    </source>
</evidence>
<dbReference type="Pfam" id="PF11976">
    <property type="entry name" value="Rad60-SLD"/>
    <property type="match status" value="1"/>
</dbReference>
<comment type="subcellular location">
    <subcellularLocation>
        <location evidence="1">Nucleus</location>
    </subcellularLocation>
</comment>
<name>A0AAV6FS44_9TELE</name>
<dbReference type="PANTHER" id="PTHR47187:SF1">
    <property type="entry name" value="NFATC2-INTERACTING PROTEIN"/>
    <property type="match status" value="1"/>
</dbReference>
<evidence type="ECO:0000256" key="2">
    <source>
        <dbReference type="ARBA" id="ARBA00023242"/>
    </source>
</evidence>
<evidence type="ECO:0000256" key="1">
    <source>
        <dbReference type="ARBA" id="ARBA00004123"/>
    </source>
</evidence>
<feature type="region of interest" description="Disordered" evidence="5">
    <location>
        <begin position="156"/>
        <end position="220"/>
    </location>
</feature>
<keyword evidence="2" id="KW-0539">Nucleus</keyword>
<protein>
    <recommendedName>
        <fullName evidence="3">NFATC2-interacting protein</fullName>
    </recommendedName>
    <alternativeName>
        <fullName evidence="4">Nuclear factor of activated T-cells, cytoplasmic 2-interacting protein</fullName>
    </alternativeName>
</protein>
<dbReference type="InterPro" id="IPR022617">
    <property type="entry name" value="Rad60/SUMO-like_dom"/>
</dbReference>
<proteinExistence type="predicted"/>
<dbReference type="GO" id="GO:0008168">
    <property type="term" value="F:methyltransferase activity"/>
    <property type="evidence" value="ECO:0007669"/>
    <property type="project" value="InterPro"/>
</dbReference>
<dbReference type="InterPro" id="IPR029071">
    <property type="entry name" value="Ubiquitin-like_domsf"/>
</dbReference>
<feature type="domain" description="Rad60/SUMO-like" evidence="7">
    <location>
        <begin position="319"/>
        <end position="378"/>
    </location>
</feature>
<dbReference type="EMBL" id="JADWDJ010000022">
    <property type="protein sequence ID" value="KAG5263231.1"/>
    <property type="molecule type" value="Genomic_DNA"/>
</dbReference>
<feature type="region of interest" description="Disordered" evidence="5">
    <location>
        <begin position="1"/>
        <end position="49"/>
    </location>
</feature>
<dbReference type="Gene3D" id="3.10.20.90">
    <property type="entry name" value="Phosphatidylinositol 3-kinase Catalytic Subunit, Chain A, domain 1"/>
    <property type="match status" value="2"/>
</dbReference>
<feature type="region of interest" description="Disordered" evidence="5">
    <location>
        <begin position="104"/>
        <end position="141"/>
    </location>
</feature>
<keyword evidence="9" id="KW-1185">Reference proteome</keyword>
<evidence type="ECO:0000256" key="3">
    <source>
        <dbReference type="ARBA" id="ARBA00039921"/>
    </source>
</evidence>
<dbReference type="InterPro" id="IPR015095">
    <property type="entry name" value="AlkB_hom8_N"/>
</dbReference>
<dbReference type="CDD" id="cd17078">
    <property type="entry name" value="Ubl_SLD1_NFATC2ip"/>
    <property type="match status" value="1"/>
</dbReference>
<feature type="domain" description="Alkylated DNA repair protein AlkB homologue 8 N-terminal" evidence="6">
    <location>
        <begin position="489"/>
        <end position="517"/>
    </location>
</feature>
<evidence type="ECO:0000259" key="6">
    <source>
        <dbReference type="Pfam" id="PF09004"/>
    </source>
</evidence>
<comment type="caution">
    <text evidence="8">The sequence shown here is derived from an EMBL/GenBank/DDBJ whole genome shotgun (WGS) entry which is preliminary data.</text>
</comment>
<sequence length="519" mass="57637">MTRGTMLRDVLRRKRNETAAGELISGSDSDGEDRRAPAKPRPKRRRILDPSAIATVQIYTNKVDSSLKIQPLSFQPVSLQDGEVEDVRVTLPVQKKLAAAECIELSDSEEEREKPRPEPQCTMRSPSPPPPSSSPLKACRRPNRKLMEINRKLDSIGSLLSPSPERAGLAPEQDQSFAEEDYGGEDDDDDDDDDLVIVDTQHKPRIRRPPPREPRQEARRIPLKFRCRTEIFRIPLLTTAPLKLAVEELSLQLKVPPSRLLLLRKEAELPVTSTVSELGLGIADIIDCVVISEDTHEQEDGNHGESDVITVRFQGKEKGSQQQYSVGKREPLGSVLTRYASQLLPALRDKTRFLFDGSKVSPAHTPFDLEMEDGDVIEQSAESLLFTLLTHDCTTTHSSNHLVKFADDTTLVGLITKGDEAHYREEVDLLAKWCKDNNLLLNVSKTKEIVVNFQRGHKQLPPLSIDGDAVERVSSTKVLGVHISGDLSWTTNTASLAKKAQQPLLLGAKLKKASATPPP</sequence>
<dbReference type="PANTHER" id="PTHR47187">
    <property type="entry name" value="NFATC2-INTERACTING PROTEIN"/>
    <property type="match status" value="1"/>
</dbReference>